<reference evidence="2" key="1">
    <citation type="journal article" date="2020" name="Stud. Mycol.">
        <title>101 Dothideomycetes genomes: a test case for predicting lifestyles and emergence of pathogens.</title>
        <authorList>
            <person name="Haridas S."/>
            <person name="Albert R."/>
            <person name="Binder M."/>
            <person name="Bloem J."/>
            <person name="Labutti K."/>
            <person name="Salamov A."/>
            <person name="Andreopoulos B."/>
            <person name="Baker S."/>
            <person name="Barry K."/>
            <person name="Bills G."/>
            <person name="Bluhm B."/>
            <person name="Cannon C."/>
            <person name="Castanera R."/>
            <person name="Culley D."/>
            <person name="Daum C."/>
            <person name="Ezra D."/>
            <person name="Gonzalez J."/>
            <person name="Henrissat B."/>
            <person name="Kuo A."/>
            <person name="Liang C."/>
            <person name="Lipzen A."/>
            <person name="Lutzoni F."/>
            <person name="Magnuson J."/>
            <person name="Mondo S."/>
            <person name="Nolan M."/>
            <person name="Ohm R."/>
            <person name="Pangilinan J."/>
            <person name="Park H.-J."/>
            <person name="Ramirez L."/>
            <person name="Alfaro M."/>
            <person name="Sun H."/>
            <person name="Tritt A."/>
            <person name="Yoshinaga Y."/>
            <person name="Zwiers L.-H."/>
            <person name="Turgeon B."/>
            <person name="Goodwin S."/>
            <person name="Spatafora J."/>
            <person name="Crous P."/>
            <person name="Grigoriev I."/>
        </authorList>
    </citation>
    <scope>NUCLEOTIDE SEQUENCE</scope>
    <source>
        <strain evidence="2">CBS 260.36</strain>
    </source>
</reference>
<dbReference type="Proteomes" id="UP000799439">
    <property type="component" value="Unassembled WGS sequence"/>
</dbReference>
<dbReference type="InterPro" id="IPR032675">
    <property type="entry name" value="LRR_dom_sf"/>
</dbReference>
<evidence type="ECO:0000259" key="1">
    <source>
        <dbReference type="PROSITE" id="PS50181"/>
    </source>
</evidence>
<dbReference type="OrthoDB" id="2520703at2759"/>
<keyword evidence="3" id="KW-1185">Reference proteome</keyword>
<organism evidence="2 3">
    <name type="scientific">Myriangium duriaei CBS 260.36</name>
    <dbReference type="NCBI Taxonomy" id="1168546"/>
    <lineage>
        <taxon>Eukaryota</taxon>
        <taxon>Fungi</taxon>
        <taxon>Dikarya</taxon>
        <taxon>Ascomycota</taxon>
        <taxon>Pezizomycotina</taxon>
        <taxon>Dothideomycetes</taxon>
        <taxon>Dothideomycetidae</taxon>
        <taxon>Myriangiales</taxon>
        <taxon>Myriangiaceae</taxon>
        <taxon>Myriangium</taxon>
    </lineage>
</organism>
<accession>A0A9P4IWB5</accession>
<dbReference type="EMBL" id="ML996094">
    <property type="protein sequence ID" value="KAF2148054.1"/>
    <property type="molecule type" value="Genomic_DNA"/>
</dbReference>
<dbReference type="Pfam" id="PF00646">
    <property type="entry name" value="F-box"/>
    <property type="match status" value="1"/>
</dbReference>
<dbReference type="Gene3D" id="3.80.10.10">
    <property type="entry name" value="Ribonuclease Inhibitor"/>
    <property type="match status" value="1"/>
</dbReference>
<dbReference type="CDD" id="cd09917">
    <property type="entry name" value="F-box_SF"/>
    <property type="match status" value="1"/>
</dbReference>
<sequence length="409" mass="46158">MYLPEEILHNIAKNLEVDQLLKFSRASRTCHRLAQPALYAHLKPDYEHLYALLRTLTDQPEKAAFVRSIVLDHFYPFEYDMEESHGDKLPPTEELSKLFAAAESLSLTSQVVDRLRRGLQDNSTDAKLALLLCLCPGVESLSMPETAYFIQDSVVISVLGESGPLPVSGPSRDGPSTDRRFQSLTEVQINHADTEGSTHAFALESIIFLPAIKTLNGHMLDFLGRQRFSTPRYSSIREIKLTYSIIDSGGWEQLLIACPDLRSLSIEFGDAILGAECELSWASVGTSLRTHGLRLEKLSFESEMDNFFLEELDESMGSLSSLSLLQTLNLPYDSLFGRTGQMAHPQRLKDMVPKTLRSLCLQVDSDPELREQCEKQLREVRDDSRFQELQVVRYTVFEPGRGPVQVDMR</sequence>
<evidence type="ECO:0000313" key="3">
    <source>
        <dbReference type="Proteomes" id="UP000799439"/>
    </source>
</evidence>
<feature type="domain" description="F-box" evidence="1">
    <location>
        <begin position="1"/>
        <end position="42"/>
    </location>
</feature>
<dbReference type="InterPro" id="IPR001810">
    <property type="entry name" value="F-box_dom"/>
</dbReference>
<protein>
    <recommendedName>
        <fullName evidence="1">F-box domain-containing protein</fullName>
    </recommendedName>
</protein>
<comment type="caution">
    <text evidence="2">The sequence shown here is derived from an EMBL/GenBank/DDBJ whole genome shotgun (WGS) entry which is preliminary data.</text>
</comment>
<gene>
    <name evidence="2" type="ORF">K461DRAFT_283140</name>
</gene>
<dbReference type="PROSITE" id="PS50181">
    <property type="entry name" value="FBOX"/>
    <property type="match status" value="1"/>
</dbReference>
<evidence type="ECO:0000313" key="2">
    <source>
        <dbReference type="EMBL" id="KAF2148054.1"/>
    </source>
</evidence>
<name>A0A9P4IWB5_9PEZI</name>
<proteinExistence type="predicted"/>
<dbReference type="AlphaFoldDB" id="A0A9P4IWB5"/>